<evidence type="ECO:0000256" key="2">
    <source>
        <dbReference type="ARBA" id="ARBA00022679"/>
    </source>
</evidence>
<feature type="compositionally biased region" description="Gly residues" evidence="6">
    <location>
        <begin position="11"/>
        <end position="23"/>
    </location>
</feature>
<sequence length="126" mass="13680">MRPERISCAPDGGGAGGELGGDGNRLLLERREKPGRTWLKVRLPDRSNTAGGWIPADVARLRHTDMWVDVRTRAGTVSVYRAGQLVRRFGAVVGAPTTPTPHGLFAVLLAAPQRDPRGFIGPWRCT</sequence>
<dbReference type="RefSeq" id="WP_318595680.1">
    <property type="nucleotide sequence ID" value="NZ_JAWSTH010000005.1"/>
</dbReference>
<keyword evidence="4" id="KW-0573">Peptidoglycan synthesis</keyword>
<keyword evidence="8" id="KW-1185">Reference proteome</keyword>
<dbReference type="InterPro" id="IPR038063">
    <property type="entry name" value="Transpep_catalytic_dom"/>
</dbReference>
<reference evidence="8" key="1">
    <citation type="submission" date="2023-07" db="EMBL/GenBank/DDBJ databases">
        <title>Conexibacter stalactiti sp. nov., isolated from stalactites in a lava cave and emended description of the genus Conexibacter.</title>
        <authorList>
            <person name="Lee S.D."/>
        </authorList>
    </citation>
    <scope>NUCLEOTIDE SEQUENCE [LARGE SCALE GENOMIC DNA]</scope>
    <source>
        <strain evidence="8">KCTC 39840</strain>
    </source>
</reference>
<keyword evidence="2 7" id="KW-0808">Transferase</keyword>
<keyword evidence="3" id="KW-0133">Cell shape</keyword>
<accession>A0ABU4HMZ6</accession>
<dbReference type="SUPFAM" id="SSF141523">
    <property type="entry name" value="L,D-transpeptidase catalytic domain-like"/>
    <property type="match status" value="1"/>
</dbReference>
<evidence type="ECO:0000313" key="7">
    <source>
        <dbReference type="EMBL" id="MDW5593419.1"/>
    </source>
</evidence>
<feature type="region of interest" description="Disordered" evidence="6">
    <location>
        <begin position="1"/>
        <end position="23"/>
    </location>
</feature>
<dbReference type="Gene3D" id="2.40.440.10">
    <property type="entry name" value="L,D-transpeptidase catalytic domain-like"/>
    <property type="match status" value="1"/>
</dbReference>
<evidence type="ECO:0000256" key="3">
    <source>
        <dbReference type="ARBA" id="ARBA00022960"/>
    </source>
</evidence>
<evidence type="ECO:0000256" key="5">
    <source>
        <dbReference type="ARBA" id="ARBA00023316"/>
    </source>
</evidence>
<organism evidence="7 8">
    <name type="scientific">Conexibacter stalactiti</name>
    <dbReference type="NCBI Taxonomy" id="1940611"/>
    <lineage>
        <taxon>Bacteria</taxon>
        <taxon>Bacillati</taxon>
        <taxon>Actinomycetota</taxon>
        <taxon>Thermoleophilia</taxon>
        <taxon>Solirubrobacterales</taxon>
        <taxon>Conexibacteraceae</taxon>
        <taxon>Conexibacter</taxon>
    </lineage>
</organism>
<dbReference type="InterPro" id="IPR005490">
    <property type="entry name" value="LD_TPept_cat_dom"/>
</dbReference>
<keyword evidence="5" id="KW-0961">Cell wall biogenesis/degradation</keyword>
<dbReference type="EMBL" id="JAWSTH010000005">
    <property type="protein sequence ID" value="MDW5593419.1"/>
    <property type="molecule type" value="Genomic_DNA"/>
</dbReference>
<protein>
    <submittedName>
        <fullName evidence="7">L,D-transpeptidase</fullName>
        <ecNumber evidence="7">2.-.-.-</ecNumber>
    </submittedName>
</protein>
<evidence type="ECO:0000313" key="8">
    <source>
        <dbReference type="Proteomes" id="UP001284601"/>
    </source>
</evidence>
<evidence type="ECO:0000256" key="6">
    <source>
        <dbReference type="SAM" id="MobiDB-lite"/>
    </source>
</evidence>
<comment type="caution">
    <text evidence="7">The sequence shown here is derived from an EMBL/GenBank/DDBJ whole genome shotgun (WGS) entry which is preliminary data.</text>
</comment>
<name>A0ABU4HMZ6_9ACTN</name>
<gene>
    <name evidence="7" type="ORF">R7226_03660</name>
</gene>
<evidence type="ECO:0000256" key="1">
    <source>
        <dbReference type="ARBA" id="ARBA00004752"/>
    </source>
</evidence>
<dbReference type="Proteomes" id="UP001284601">
    <property type="component" value="Unassembled WGS sequence"/>
</dbReference>
<comment type="pathway">
    <text evidence="1">Cell wall biogenesis; peptidoglycan biosynthesis.</text>
</comment>
<proteinExistence type="predicted"/>
<dbReference type="CDD" id="cd16913">
    <property type="entry name" value="YkuD_like"/>
    <property type="match status" value="1"/>
</dbReference>
<evidence type="ECO:0000256" key="4">
    <source>
        <dbReference type="ARBA" id="ARBA00022984"/>
    </source>
</evidence>
<dbReference type="EC" id="2.-.-.-" evidence="7"/>
<dbReference type="GO" id="GO:0016740">
    <property type="term" value="F:transferase activity"/>
    <property type="evidence" value="ECO:0007669"/>
    <property type="project" value="UniProtKB-KW"/>
</dbReference>